<dbReference type="Gene3D" id="6.10.280.130">
    <property type="match status" value="1"/>
</dbReference>
<keyword evidence="15 19" id="KW-0560">Oxidoreductase</keyword>
<keyword evidence="6 19" id="KW-0997">Cell inner membrane</keyword>
<feature type="binding site" description="axial binding residue" evidence="20">
    <location>
        <position position="257"/>
    </location>
    <ligand>
        <name>heme c</name>
        <dbReference type="ChEBI" id="CHEBI:61717"/>
        <label>1</label>
    </ligand>
    <ligandPart>
        <name>Fe</name>
        <dbReference type="ChEBI" id="CHEBI:18248"/>
    </ligandPart>
</feature>
<dbReference type="NCBIfam" id="TIGR00782">
    <property type="entry name" value="ccoP"/>
    <property type="match status" value="1"/>
</dbReference>
<keyword evidence="25" id="KW-1185">Reference proteome</keyword>
<evidence type="ECO:0000313" key="24">
    <source>
        <dbReference type="EMBL" id="ALP52999.1"/>
    </source>
</evidence>
<dbReference type="PRINTS" id="PR00605">
    <property type="entry name" value="CYTCHROMECIC"/>
</dbReference>
<keyword evidence="13 19" id="KW-0249">Electron transport</keyword>
<feature type="domain" description="Cytochrome c" evidence="23">
    <location>
        <begin position="89"/>
        <end position="186"/>
    </location>
</feature>
<dbReference type="PROSITE" id="PS51007">
    <property type="entry name" value="CYTC"/>
    <property type="match status" value="2"/>
</dbReference>
<keyword evidence="7 19" id="KW-0349">Heme</keyword>
<dbReference type="UniPathway" id="UPA00705"/>
<comment type="similarity">
    <text evidence="3 19">Belongs to the CcoP / FixP family.</text>
</comment>
<dbReference type="InterPro" id="IPR038414">
    <property type="entry name" value="CcoP_N_sf"/>
</dbReference>
<dbReference type="InterPro" id="IPR036909">
    <property type="entry name" value="Cyt_c-like_dom_sf"/>
</dbReference>
<dbReference type="PANTHER" id="PTHR33751:SF1">
    <property type="entry name" value="CBB3-TYPE CYTOCHROME C OXIDASE SUBUNIT FIXP"/>
    <property type="match status" value="1"/>
</dbReference>
<feature type="binding site" description="axial binding residue" evidence="20">
    <location>
        <position position="163"/>
    </location>
    <ligand>
        <name>heme c</name>
        <dbReference type="ChEBI" id="CHEBI:61717"/>
        <label>2</label>
    </ligand>
    <ligandPart>
        <name>Fe</name>
        <dbReference type="ChEBI" id="CHEBI:18248"/>
    </ligandPart>
</feature>
<evidence type="ECO:0000256" key="1">
    <source>
        <dbReference type="ARBA" id="ARBA00004533"/>
    </source>
</evidence>
<dbReference type="Pfam" id="PF13442">
    <property type="entry name" value="Cytochrome_CBB3"/>
    <property type="match status" value="2"/>
</dbReference>
<evidence type="ECO:0000259" key="23">
    <source>
        <dbReference type="PROSITE" id="PS51007"/>
    </source>
</evidence>
<dbReference type="GO" id="GO:0009055">
    <property type="term" value="F:electron transfer activity"/>
    <property type="evidence" value="ECO:0007669"/>
    <property type="project" value="InterPro"/>
</dbReference>
<dbReference type="PIRSF" id="PIRSF000006">
    <property type="entry name" value="Cbb3-Cox_fixP"/>
    <property type="match status" value="1"/>
</dbReference>
<evidence type="ECO:0000256" key="16">
    <source>
        <dbReference type="ARBA" id="ARBA00023004"/>
    </source>
</evidence>
<comment type="subcellular location">
    <subcellularLocation>
        <location evidence="1 19">Cell inner membrane</location>
    </subcellularLocation>
</comment>
<keyword evidence="18 19" id="KW-0472">Membrane</keyword>
<dbReference type="InterPro" id="IPR032858">
    <property type="entry name" value="CcoP_N"/>
</dbReference>
<keyword evidence="5 19" id="KW-1003">Cell membrane</keyword>
<evidence type="ECO:0000256" key="7">
    <source>
        <dbReference type="ARBA" id="ARBA00022617"/>
    </source>
</evidence>
<feature type="binding site" description="axial binding residue" evidence="20">
    <location>
        <position position="123"/>
    </location>
    <ligand>
        <name>heme c</name>
        <dbReference type="ChEBI" id="CHEBI:61717"/>
        <label>1</label>
    </ligand>
    <ligandPart>
        <name>Fe</name>
        <dbReference type="ChEBI" id="CHEBI:18248"/>
    </ligandPart>
</feature>
<evidence type="ECO:0000256" key="11">
    <source>
        <dbReference type="ARBA" id="ARBA00022737"/>
    </source>
</evidence>
<dbReference type="GO" id="GO:0006119">
    <property type="term" value="P:oxidative phosphorylation"/>
    <property type="evidence" value="ECO:0007669"/>
    <property type="project" value="UniProtKB-UniPathway"/>
</dbReference>
<dbReference type="GO" id="GO:0005886">
    <property type="term" value="C:plasma membrane"/>
    <property type="evidence" value="ECO:0007669"/>
    <property type="project" value="UniProtKB-SubCell"/>
</dbReference>
<evidence type="ECO:0000256" key="3">
    <source>
        <dbReference type="ARBA" id="ARBA00006113"/>
    </source>
</evidence>
<evidence type="ECO:0000256" key="19">
    <source>
        <dbReference type="PIRNR" id="PIRNR000006"/>
    </source>
</evidence>
<evidence type="ECO:0000256" key="6">
    <source>
        <dbReference type="ARBA" id="ARBA00022519"/>
    </source>
</evidence>
<dbReference type="GO" id="GO:0016491">
    <property type="term" value="F:oxidoreductase activity"/>
    <property type="evidence" value="ECO:0007669"/>
    <property type="project" value="UniProtKB-KW"/>
</dbReference>
<dbReference type="InterPro" id="IPR004678">
    <property type="entry name" value="Cyt_c_oxidase_cbb3_su3"/>
</dbReference>
<sequence length="284" mass="31483">MSNHNNPGQAPDTGHEWDGIRELTNAPPKWWTICFYLSLLWCVVYFILYPSIPLINGPNEGLLNWSSIKEYKQAVAKYQEIREPYMDQLETMSAEQILADQEMLNFANSYTNALFGDYCSACHGAGGQGVEGRFPNLRDDNWLYGGSVDAIKETITNGREGMMPAFQADLGQAEIEQLADFVIALPQGQATQAGWSLYEESGCGLCHGEDAKGVPDFGSANLTDSVWRFGDSRDEVIRTISKGVNQEDVEGSRSAVMPAFDERLSDNDIKLLTVRVWSFGGGQQ</sequence>
<evidence type="ECO:0000256" key="22">
    <source>
        <dbReference type="SAM" id="Phobius"/>
    </source>
</evidence>
<comment type="subunit">
    <text evidence="19">Component of the cbb3-type cytochrome c oxidase.</text>
</comment>
<gene>
    <name evidence="24" type="ORF">Tel_07425</name>
</gene>
<feature type="binding site" description="axial binding residue" evidence="20">
    <location>
        <position position="207"/>
    </location>
    <ligand>
        <name>heme c</name>
        <dbReference type="ChEBI" id="CHEBI:61717"/>
        <label>2</label>
    </ligand>
    <ligandPart>
        <name>Fe</name>
        <dbReference type="ChEBI" id="CHEBI:18248"/>
    </ligandPart>
</feature>
<dbReference type="SUPFAM" id="SSF46626">
    <property type="entry name" value="Cytochrome c"/>
    <property type="match status" value="2"/>
</dbReference>
<dbReference type="Gene3D" id="1.10.760.10">
    <property type="entry name" value="Cytochrome c-like domain"/>
    <property type="match status" value="2"/>
</dbReference>
<keyword evidence="14 22" id="KW-1133">Transmembrane helix</keyword>
<organism evidence="24 25">
    <name type="scientific">Candidatus Tenderia electrophaga</name>
    <dbReference type="NCBI Taxonomy" id="1748243"/>
    <lineage>
        <taxon>Bacteria</taxon>
        <taxon>Pseudomonadati</taxon>
        <taxon>Pseudomonadota</taxon>
        <taxon>Gammaproteobacteria</taxon>
        <taxon>Candidatus Tenderiales</taxon>
        <taxon>Candidatus Tenderiaceae</taxon>
        <taxon>Candidatus Tenderia</taxon>
    </lineage>
</organism>
<evidence type="ECO:0000256" key="13">
    <source>
        <dbReference type="ARBA" id="ARBA00022982"/>
    </source>
</evidence>
<keyword evidence="9 22" id="KW-0812">Transmembrane</keyword>
<evidence type="ECO:0000256" key="21">
    <source>
        <dbReference type="PIRSR" id="PIRSR000006-2"/>
    </source>
</evidence>
<accession>A0A0S2TCX9</accession>
<keyword evidence="10 19" id="KW-0479">Metal-binding</keyword>
<dbReference type="InterPro" id="IPR009056">
    <property type="entry name" value="Cyt_c-like_dom"/>
</dbReference>
<evidence type="ECO:0000256" key="2">
    <source>
        <dbReference type="ARBA" id="ARBA00004673"/>
    </source>
</evidence>
<feature type="binding site" description="covalent" evidence="21">
    <location>
        <position position="119"/>
    </location>
    <ligand>
        <name>heme c</name>
        <dbReference type="ChEBI" id="CHEBI:61717"/>
        <label>1</label>
    </ligand>
</feature>
<dbReference type="Pfam" id="PF14715">
    <property type="entry name" value="FixP_N"/>
    <property type="match status" value="1"/>
</dbReference>
<name>A0A0S2TCX9_9GAMM</name>
<dbReference type="AlphaFoldDB" id="A0A0S2TCX9"/>
<feature type="binding site" description="covalent" evidence="21">
    <location>
        <position position="203"/>
    </location>
    <ligand>
        <name>heme c</name>
        <dbReference type="ChEBI" id="CHEBI:61717"/>
        <label>2</label>
    </ligand>
</feature>
<keyword evidence="16 19" id="KW-0408">Iron</keyword>
<feature type="binding site" description="covalent" evidence="21">
    <location>
        <position position="206"/>
    </location>
    <ligand>
        <name>heme c</name>
        <dbReference type="ChEBI" id="CHEBI:61717"/>
        <label>2</label>
    </ligand>
</feature>
<reference evidence="24" key="1">
    <citation type="submission" date="2015-10" db="EMBL/GenBank/DDBJ databases">
        <title>Description of Candidatus Tenderia electrophaga gen. nov, sp. nov., an Uncultivated Electroautotroph from a Biocathode Enrichment.</title>
        <authorList>
            <person name="Eddie B.J."/>
            <person name="Malanoski A.P."/>
            <person name="Wang Z."/>
            <person name="Hall R.J."/>
            <person name="Oh S.D."/>
            <person name="Heiner C."/>
            <person name="Lin B."/>
            <person name="Strycharz-Glaven S.M."/>
        </authorList>
    </citation>
    <scope>NUCLEOTIDE SEQUENCE [LARGE SCALE GENOMIC DNA]</scope>
    <source>
        <strain evidence="24">NRL1</strain>
    </source>
</reference>
<dbReference type="KEGG" id="tee:Tel_07425"/>
<dbReference type="GO" id="GO:0005506">
    <property type="term" value="F:iron ion binding"/>
    <property type="evidence" value="ECO:0007669"/>
    <property type="project" value="InterPro"/>
</dbReference>
<dbReference type="EMBL" id="CP013099">
    <property type="protein sequence ID" value="ALP52999.1"/>
    <property type="molecule type" value="Genomic_DNA"/>
</dbReference>
<evidence type="ECO:0000256" key="20">
    <source>
        <dbReference type="PIRSR" id="PIRSR000006-1"/>
    </source>
</evidence>
<dbReference type="GO" id="GO:0020037">
    <property type="term" value="F:heme binding"/>
    <property type="evidence" value="ECO:0007669"/>
    <property type="project" value="InterPro"/>
</dbReference>
<evidence type="ECO:0000256" key="5">
    <source>
        <dbReference type="ARBA" id="ARBA00022475"/>
    </source>
</evidence>
<feature type="domain" description="Cytochrome c" evidence="23">
    <location>
        <begin position="189"/>
        <end position="280"/>
    </location>
</feature>
<evidence type="ECO:0000256" key="8">
    <source>
        <dbReference type="ARBA" id="ARBA00022660"/>
    </source>
</evidence>
<evidence type="ECO:0000256" key="9">
    <source>
        <dbReference type="ARBA" id="ARBA00022692"/>
    </source>
</evidence>
<keyword evidence="12 19" id="KW-0375">Hydrogen ion transport</keyword>
<evidence type="ECO:0000256" key="15">
    <source>
        <dbReference type="ARBA" id="ARBA00023002"/>
    </source>
</evidence>
<feature type="transmembrane region" description="Helical" evidence="22">
    <location>
        <begin position="30"/>
        <end position="48"/>
    </location>
</feature>
<protein>
    <recommendedName>
        <fullName evidence="19">Cbb3-type cytochrome c oxidase subunit</fullName>
    </recommendedName>
</protein>
<evidence type="ECO:0000256" key="10">
    <source>
        <dbReference type="ARBA" id="ARBA00022723"/>
    </source>
</evidence>
<comment type="cofactor">
    <cofactor evidence="19 21">
        <name>heme c</name>
        <dbReference type="ChEBI" id="CHEBI:61717"/>
    </cofactor>
    <text evidence="19 21">Binds 2 heme C groups per subunit.</text>
</comment>
<comment type="function">
    <text evidence="19">C-type cytochrome. Part of the cbb3-type cytochrome c oxidase complex.</text>
</comment>
<feature type="binding site" description="covalent" evidence="21">
    <location>
        <position position="122"/>
    </location>
    <ligand>
        <name>heme c</name>
        <dbReference type="ChEBI" id="CHEBI:61717"/>
        <label>1</label>
    </ligand>
</feature>
<dbReference type="Proteomes" id="UP000055136">
    <property type="component" value="Chromosome"/>
</dbReference>
<evidence type="ECO:0000313" key="25">
    <source>
        <dbReference type="Proteomes" id="UP000055136"/>
    </source>
</evidence>
<evidence type="ECO:0000256" key="12">
    <source>
        <dbReference type="ARBA" id="ARBA00022781"/>
    </source>
</evidence>
<comment type="pathway">
    <text evidence="2 19">Energy metabolism; oxidative phosphorylation.</text>
</comment>
<keyword evidence="8 19" id="KW-0679">Respiratory chain</keyword>
<evidence type="ECO:0000256" key="17">
    <source>
        <dbReference type="ARBA" id="ARBA00023065"/>
    </source>
</evidence>
<dbReference type="STRING" id="1748243.Tel_07425"/>
<proteinExistence type="inferred from homology"/>
<dbReference type="PANTHER" id="PTHR33751">
    <property type="entry name" value="CBB3-TYPE CYTOCHROME C OXIDASE SUBUNIT FIXP"/>
    <property type="match status" value="1"/>
</dbReference>
<dbReference type="InterPro" id="IPR008168">
    <property type="entry name" value="Cyt_C_IC"/>
</dbReference>
<keyword evidence="17 19" id="KW-0406">Ion transport</keyword>
<evidence type="ECO:0000256" key="4">
    <source>
        <dbReference type="ARBA" id="ARBA00022448"/>
    </source>
</evidence>
<dbReference type="InterPro" id="IPR050597">
    <property type="entry name" value="Cytochrome_c_Oxidase_Subunit"/>
</dbReference>
<dbReference type="GO" id="GO:1902600">
    <property type="term" value="P:proton transmembrane transport"/>
    <property type="evidence" value="ECO:0007669"/>
    <property type="project" value="UniProtKB-KW"/>
</dbReference>
<keyword evidence="4 19" id="KW-0813">Transport</keyword>
<keyword evidence="11" id="KW-0677">Repeat</keyword>
<evidence type="ECO:0000256" key="18">
    <source>
        <dbReference type="ARBA" id="ARBA00023136"/>
    </source>
</evidence>
<evidence type="ECO:0000256" key="14">
    <source>
        <dbReference type="ARBA" id="ARBA00022989"/>
    </source>
</evidence>